<dbReference type="Pfam" id="PF05908">
    <property type="entry name" value="Gamma_PGA_hydro"/>
    <property type="match status" value="1"/>
</dbReference>
<evidence type="ECO:0000313" key="3">
    <source>
        <dbReference type="Proteomes" id="UP000294723"/>
    </source>
</evidence>
<dbReference type="InterPro" id="IPR008585">
    <property type="entry name" value="Gamma_PGA_hydro"/>
</dbReference>
<comment type="caution">
    <text evidence="2">The sequence shown here is derived from an EMBL/GenBank/DDBJ whole genome shotgun (WGS) entry which is preliminary data.</text>
</comment>
<keyword evidence="3" id="KW-1185">Reference proteome</keyword>
<dbReference type="Gene3D" id="3.40.630.100">
    <property type="entry name" value="Poly-gamma-glutamate hydrolase, zinc-binding motif"/>
    <property type="match status" value="1"/>
</dbReference>
<proteinExistence type="predicted"/>
<evidence type="ECO:0008006" key="4">
    <source>
        <dbReference type="Google" id="ProtNLM"/>
    </source>
</evidence>
<feature type="signal peptide" evidence="1">
    <location>
        <begin position="1"/>
        <end position="25"/>
    </location>
</feature>
<keyword evidence="1" id="KW-0732">Signal</keyword>
<evidence type="ECO:0000256" key="1">
    <source>
        <dbReference type="SAM" id="SignalP"/>
    </source>
</evidence>
<protein>
    <recommendedName>
        <fullName evidence="4">Phage-related replication protein YjqB, UPF0714/DUF867 family</fullName>
    </recommendedName>
</protein>
<feature type="chain" id="PRO_5020946466" description="Phage-related replication protein YjqB, UPF0714/DUF867 family" evidence="1">
    <location>
        <begin position="26"/>
        <end position="221"/>
    </location>
</feature>
<evidence type="ECO:0000313" key="2">
    <source>
        <dbReference type="EMBL" id="TDD91164.1"/>
    </source>
</evidence>
<organism evidence="2 3">
    <name type="scientific">Saccharopolyspora karakumensis</name>
    <dbReference type="NCBI Taxonomy" id="2530386"/>
    <lineage>
        <taxon>Bacteria</taxon>
        <taxon>Bacillati</taxon>
        <taxon>Actinomycetota</taxon>
        <taxon>Actinomycetes</taxon>
        <taxon>Pseudonocardiales</taxon>
        <taxon>Pseudonocardiaceae</taxon>
        <taxon>Saccharopolyspora</taxon>
    </lineage>
</organism>
<reference evidence="2 3" key="1">
    <citation type="submission" date="2019-03" db="EMBL/GenBank/DDBJ databases">
        <title>Draft genome sequences of novel Actinobacteria.</title>
        <authorList>
            <person name="Sahin N."/>
            <person name="Ay H."/>
            <person name="Saygin H."/>
        </authorList>
    </citation>
    <scope>NUCLEOTIDE SEQUENCE [LARGE SCALE GENOMIC DNA]</scope>
    <source>
        <strain evidence="2 3">5K548</strain>
    </source>
</reference>
<accession>A0A4R5C2U4</accession>
<dbReference type="InterPro" id="IPR038128">
    <property type="entry name" value="Gamma_PGA_hydro_sf"/>
</dbReference>
<gene>
    <name evidence="2" type="ORF">E1202_05920</name>
</gene>
<dbReference type="EMBL" id="SMLA01000006">
    <property type="protein sequence ID" value="TDD91164.1"/>
    <property type="molecule type" value="Genomic_DNA"/>
</dbReference>
<sequence>MQMIIRTATATTAALLALVVTPVAAAEDTYANYADLAANETEGVDYRREVRTGDTDLVHIAIHGGGIERPTTELADAGAQAGGHGFGTFEGLKPSGNSVLHITSTNFDEPQIRELVAGSTYTVSWHGAAGDTATTYVGGLDTELRDAVRAELRAEGFDAPDTVPDGLAGESPDNIGNLNTRGKGVQLELTRAQRDALVQDGEPTAEFDDYIAAVERAVAGR</sequence>
<name>A0A4R5C2U4_9PSEU</name>
<dbReference type="Proteomes" id="UP000294723">
    <property type="component" value="Unassembled WGS sequence"/>
</dbReference>
<dbReference type="AlphaFoldDB" id="A0A4R5C2U4"/>